<sequence>MECPVQPPSKPIALNSNYIADRNRTLGLRCPDRHFRDAVVCDKTGAKLFDFNARELGTSWTLRRSLVDSKTKEHILDLRHTKSNLKTWIIEGESGNEISKIKDVTSSSAFTASGFTAVDAEVLANDSEQVTIGMRCFDKAGSRTSFQSDGVVIAELTLMDNNDASFLHKRGLDRTTWKLEVAKGVDITLVVGLAFARAEIMHA</sequence>
<reference evidence="1" key="2">
    <citation type="submission" date="2021-08" db="EMBL/GenBank/DDBJ databases">
        <authorList>
            <person name="Gostincar C."/>
            <person name="Sun X."/>
            <person name="Song Z."/>
            <person name="Gunde-Cimerman N."/>
        </authorList>
    </citation>
    <scope>NUCLEOTIDE SEQUENCE</scope>
    <source>
        <strain evidence="1">EXF-9911</strain>
    </source>
</reference>
<evidence type="ECO:0000313" key="1">
    <source>
        <dbReference type="EMBL" id="KAG9686561.1"/>
    </source>
</evidence>
<dbReference type="InterPro" id="IPR007612">
    <property type="entry name" value="LOR"/>
</dbReference>
<organism evidence="1 2">
    <name type="scientific">Aureobasidium melanogenum</name>
    <name type="common">Aureobasidium pullulans var. melanogenum</name>
    <dbReference type="NCBI Taxonomy" id="46634"/>
    <lineage>
        <taxon>Eukaryota</taxon>
        <taxon>Fungi</taxon>
        <taxon>Dikarya</taxon>
        <taxon>Ascomycota</taxon>
        <taxon>Pezizomycotina</taxon>
        <taxon>Dothideomycetes</taxon>
        <taxon>Dothideomycetidae</taxon>
        <taxon>Dothideales</taxon>
        <taxon>Saccotheciaceae</taxon>
        <taxon>Aureobasidium</taxon>
    </lineage>
</organism>
<comment type="caution">
    <text evidence="1">The sequence shown here is derived from an EMBL/GenBank/DDBJ whole genome shotgun (WGS) entry which is preliminary data.</text>
</comment>
<name>A0A9P8EBK6_AURME</name>
<dbReference type="EMBL" id="JAHFXF010000505">
    <property type="protein sequence ID" value="KAG9686561.1"/>
    <property type="molecule type" value="Genomic_DNA"/>
</dbReference>
<reference evidence="1" key="1">
    <citation type="journal article" date="2021" name="J Fungi (Basel)">
        <title>Virulence traits and population genomics of the black yeast Aureobasidium melanogenum.</title>
        <authorList>
            <person name="Cernosa A."/>
            <person name="Sun X."/>
            <person name="Gostincar C."/>
            <person name="Fang C."/>
            <person name="Gunde-Cimerman N."/>
            <person name="Song Z."/>
        </authorList>
    </citation>
    <scope>NUCLEOTIDE SEQUENCE</scope>
    <source>
        <strain evidence="1">EXF-9911</strain>
    </source>
</reference>
<gene>
    <name evidence="1" type="ORF">KCU76_g10938</name>
</gene>
<dbReference type="InterPro" id="IPR038595">
    <property type="entry name" value="LOR_sf"/>
</dbReference>
<feature type="non-terminal residue" evidence="1">
    <location>
        <position position="203"/>
    </location>
</feature>
<protein>
    <submittedName>
        <fullName evidence="1">Uncharacterized protein</fullName>
    </submittedName>
</protein>
<evidence type="ECO:0000313" key="2">
    <source>
        <dbReference type="Proteomes" id="UP000779574"/>
    </source>
</evidence>
<dbReference type="Proteomes" id="UP000779574">
    <property type="component" value="Unassembled WGS sequence"/>
</dbReference>
<dbReference type="Gene3D" id="2.40.160.200">
    <property type="entry name" value="LURP1-related"/>
    <property type="match status" value="1"/>
</dbReference>
<proteinExistence type="predicted"/>
<dbReference type="AlphaFoldDB" id="A0A9P8EBK6"/>
<dbReference type="OrthoDB" id="97518at2759"/>
<dbReference type="Pfam" id="PF04525">
    <property type="entry name" value="LOR"/>
    <property type="match status" value="1"/>
</dbReference>
<accession>A0A9P8EBK6</accession>